<evidence type="ECO:0000313" key="10">
    <source>
        <dbReference type="Proteomes" id="UP000578531"/>
    </source>
</evidence>
<reference evidence="9 10" key="1">
    <citation type="journal article" date="2020" name="Genomics">
        <title>Complete, high-quality genomes from long-read metagenomic sequencing of two wolf lichen thalli reveals enigmatic genome architecture.</title>
        <authorList>
            <person name="McKenzie S.K."/>
            <person name="Walston R.F."/>
            <person name="Allen J.L."/>
        </authorList>
    </citation>
    <scope>NUCLEOTIDE SEQUENCE [LARGE SCALE GENOMIC DNA]</scope>
    <source>
        <strain evidence="9">WasteWater2</strain>
    </source>
</reference>
<evidence type="ECO:0000256" key="3">
    <source>
        <dbReference type="ARBA" id="ARBA00022989"/>
    </source>
</evidence>
<dbReference type="InterPro" id="IPR052337">
    <property type="entry name" value="SAT4-like"/>
</dbReference>
<keyword evidence="10" id="KW-1185">Reference proteome</keyword>
<evidence type="ECO:0000256" key="2">
    <source>
        <dbReference type="ARBA" id="ARBA00022692"/>
    </source>
</evidence>
<dbReference type="GO" id="GO:0016020">
    <property type="term" value="C:membrane"/>
    <property type="evidence" value="ECO:0007669"/>
    <property type="project" value="UniProtKB-SubCell"/>
</dbReference>
<dbReference type="OrthoDB" id="5417844at2759"/>
<evidence type="ECO:0000256" key="1">
    <source>
        <dbReference type="ARBA" id="ARBA00004141"/>
    </source>
</evidence>
<protein>
    <recommendedName>
        <fullName evidence="8">Rhodopsin domain-containing protein</fullName>
    </recommendedName>
</protein>
<dbReference type="AlphaFoldDB" id="A0A8H6G0V0"/>
<feature type="transmembrane region" description="Helical" evidence="6">
    <location>
        <begin position="44"/>
        <end position="68"/>
    </location>
</feature>
<sequence>MCWGIAVLFITIFQCSPINSFWEWDYSSGPVPLKCNGEDPGFPIPQYIAIPHIVTDAMLLIFPMPLVWKLQMHRSQKAMLTMVFALGGFVTVMSGVRLGLFFADSVNDNTYNPPFLLTNIEINTSIICACLPSLGPILTFLFAKFAQLRKRKSTHKRGSKLLKDILPVFKGAASPPITRSARYSSWSDGPNPMLDSLPIVEAEANPRVPELGAEAPGPHILEMETSERALELESQRPIAELEGIARMPALLQRTLRQE</sequence>
<feature type="signal peptide" evidence="7">
    <location>
        <begin position="1"/>
        <end position="20"/>
    </location>
</feature>
<dbReference type="RefSeq" id="XP_037167732.1">
    <property type="nucleotide sequence ID" value="XM_037305324.1"/>
</dbReference>
<evidence type="ECO:0000259" key="8">
    <source>
        <dbReference type="Pfam" id="PF20684"/>
    </source>
</evidence>
<evidence type="ECO:0000256" key="4">
    <source>
        <dbReference type="ARBA" id="ARBA00023136"/>
    </source>
</evidence>
<keyword evidence="7" id="KW-0732">Signal</keyword>
<keyword evidence="3 6" id="KW-1133">Transmembrane helix</keyword>
<feature type="transmembrane region" description="Helical" evidence="6">
    <location>
        <begin position="122"/>
        <end position="143"/>
    </location>
</feature>
<dbReference type="InterPro" id="IPR049326">
    <property type="entry name" value="Rhodopsin_dom_fungi"/>
</dbReference>
<keyword evidence="4 6" id="KW-0472">Membrane</keyword>
<dbReference type="EMBL" id="JACCJC010000009">
    <property type="protein sequence ID" value="KAF6238430.1"/>
    <property type="molecule type" value="Genomic_DNA"/>
</dbReference>
<accession>A0A8H6G0V0</accession>
<dbReference type="Pfam" id="PF20684">
    <property type="entry name" value="Fung_rhodopsin"/>
    <property type="match status" value="1"/>
</dbReference>
<dbReference type="PANTHER" id="PTHR33048:SF47">
    <property type="entry name" value="INTEGRAL MEMBRANE PROTEIN-RELATED"/>
    <property type="match status" value="1"/>
</dbReference>
<dbReference type="Proteomes" id="UP000578531">
    <property type="component" value="Unassembled WGS sequence"/>
</dbReference>
<keyword evidence="2 6" id="KW-0812">Transmembrane</keyword>
<evidence type="ECO:0000313" key="9">
    <source>
        <dbReference type="EMBL" id="KAF6238430.1"/>
    </source>
</evidence>
<feature type="transmembrane region" description="Helical" evidence="6">
    <location>
        <begin position="80"/>
        <end position="102"/>
    </location>
</feature>
<comment type="similarity">
    <text evidence="5">Belongs to the SAT4 family.</text>
</comment>
<comment type="caution">
    <text evidence="9">The sequence shown here is derived from an EMBL/GenBank/DDBJ whole genome shotgun (WGS) entry which is preliminary data.</text>
</comment>
<proteinExistence type="inferred from homology"/>
<feature type="chain" id="PRO_5034723631" description="Rhodopsin domain-containing protein" evidence="7">
    <location>
        <begin position="21"/>
        <end position="258"/>
    </location>
</feature>
<evidence type="ECO:0000256" key="5">
    <source>
        <dbReference type="ARBA" id="ARBA00038359"/>
    </source>
</evidence>
<feature type="domain" description="Rhodopsin" evidence="8">
    <location>
        <begin position="1"/>
        <end position="138"/>
    </location>
</feature>
<dbReference type="PANTHER" id="PTHR33048">
    <property type="entry name" value="PTH11-LIKE INTEGRAL MEMBRANE PROTEIN (AFU_ORTHOLOGUE AFUA_5G11245)"/>
    <property type="match status" value="1"/>
</dbReference>
<gene>
    <name evidence="9" type="ORF">HO173_003397</name>
</gene>
<evidence type="ECO:0000256" key="6">
    <source>
        <dbReference type="SAM" id="Phobius"/>
    </source>
</evidence>
<organism evidence="9 10">
    <name type="scientific">Letharia columbiana</name>
    <dbReference type="NCBI Taxonomy" id="112416"/>
    <lineage>
        <taxon>Eukaryota</taxon>
        <taxon>Fungi</taxon>
        <taxon>Dikarya</taxon>
        <taxon>Ascomycota</taxon>
        <taxon>Pezizomycotina</taxon>
        <taxon>Lecanoromycetes</taxon>
        <taxon>OSLEUM clade</taxon>
        <taxon>Lecanoromycetidae</taxon>
        <taxon>Lecanorales</taxon>
        <taxon>Lecanorineae</taxon>
        <taxon>Parmeliaceae</taxon>
        <taxon>Letharia</taxon>
    </lineage>
</organism>
<evidence type="ECO:0000256" key="7">
    <source>
        <dbReference type="SAM" id="SignalP"/>
    </source>
</evidence>
<name>A0A8H6G0V0_9LECA</name>
<comment type="subcellular location">
    <subcellularLocation>
        <location evidence="1">Membrane</location>
        <topology evidence="1">Multi-pass membrane protein</topology>
    </subcellularLocation>
</comment>
<dbReference type="GeneID" id="59285065"/>